<dbReference type="InParanoid" id="E8R0W7"/>
<comment type="similarity">
    <text evidence="2">Belongs to the TerC family.</text>
</comment>
<proteinExistence type="inferred from homology"/>
<gene>
    <name evidence="7" type="ordered locus">Isop_1730</name>
</gene>
<evidence type="ECO:0000256" key="3">
    <source>
        <dbReference type="ARBA" id="ARBA00022692"/>
    </source>
</evidence>
<dbReference type="HOGENOM" id="CLU_070543_1_1_0"/>
<reference key="1">
    <citation type="submission" date="2010-11" db="EMBL/GenBank/DDBJ databases">
        <title>The complete sequence of chromosome of Isophaera pallida ATCC 43644.</title>
        <authorList>
            <consortium name="US DOE Joint Genome Institute (JGI-PGF)"/>
            <person name="Lucas S."/>
            <person name="Copeland A."/>
            <person name="Lapidus A."/>
            <person name="Bruce D."/>
            <person name="Goodwin L."/>
            <person name="Pitluck S."/>
            <person name="Kyrpides N."/>
            <person name="Mavromatis K."/>
            <person name="Pagani I."/>
            <person name="Ivanova N."/>
            <person name="Saunders E."/>
            <person name="Brettin T."/>
            <person name="Detter J.C."/>
            <person name="Han C."/>
            <person name="Tapia R."/>
            <person name="Land M."/>
            <person name="Hauser L."/>
            <person name="Markowitz V."/>
            <person name="Cheng J.-F."/>
            <person name="Hugenholtz P."/>
            <person name="Woyke T."/>
            <person name="Wu D."/>
            <person name="Eisen J.A."/>
        </authorList>
    </citation>
    <scope>NUCLEOTIDE SEQUENCE</scope>
    <source>
        <strain>ATCC 43644</strain>
    </source>
</reference>
<organism evidence="7 8">
    <name type="scientific">Isosphaera pallida (strain ATCC 43644 / DSM 9630 / IS1B)</name>
    <dbReference type="NCBI Taxonomy" id="575540"/>
    <lineage>
        <taxon>Bacteria</taxon>
        <taxon>Pseudomonadati</taxon>
        <taxon>Planctomycetota</taxon>
        <taxon>Planctomycetia</taxon>
        <taxon>Isosphaerales</taxon>
        <taxon>Isosphaeraceae</taxon>
        <taxon>Isosphaera</taxon>
    </lineage>
</organism>
<dbReference type="Pfam" id="PF03741">
    <property type="entry name" value="TerC"/>
    <property type="match status" value="1"/>
</dbReference>
<dbReference type="GO" id="GO:0016020">
    <property type="term" value="C:membrane"/>
    <property type="evidence" value="ECO:0007669"/>
    <property type="project" value="UniProtKB-SubCell"/>
</dbReference>
<evidence type="ECO:0000256" key="1">
    <source>
        <dbReference type="ARBA" id="ARBA00004141"/>
    </source>
</evidence>
<feature type="transmembrane region" description="Helical" evidence="6">
    <location>
        <begin position="27"/>
        <end position="52"/>
    </location>
</feature>
<evidence type="ECO:0000256" key="2">
    <source>
        <dbReference type="ARBA" id="ARBA00007511"/>
    </source>
</evidence>
<dbReference type="AlphaFoldDB" id="E8R0W7"/>
<evidence type="ECO:0000256" key="4">
    <source>
        <dbReference type="ARBA" id="ARBA00022989"/>
    </source>
</evidence>
<feature type="transmembrane region" description="Helical" evidence="6">
    <location>
        <begin position="89"/>
        <end position="109"/>
    </location>
</feature>
<keyword evidence="3 6" id="KW-0812">Transmembrane</keyword>
<comment type="subcellular location">
    <subcellularLocation>
        <location evidence="1">Membrane</location>
        <topology evidence="1">Multi-pass membrane protein</topology>
    </subcellularLocation>
</comment>
<dbReference type="KEGG" id="ipa:Isop_1730"/>
<dbReference type="Proteomes" id="UP000008631">
    <property type="component" value="Chromosome"/>
</dbReference>
<dbReference type="NCBIfam" id="TIGR03716">
    <property type="entry name" value="R_switched_YkoY"/>
    <property type="match status" value="1"/>
</dbReference>
<keyword evidence="5 6" id="KW-0472">Membrane</keyword>
<keyword evidence="4 6" id="KW-1133">Transmembrane helix</keyword>
<protein>
    <submittedName>
        <fullName evidence="7">Integral membrane protein TerC</fullName>
    </submittedName>
</protein>
<dbReference type="PANTHER" id="PTHR30238:SF6">
    <property type="entry name" value="TERC-LIKE PROTEIN"/>
    <property type="match status" value="1"/>
</dbReference>
<feature type="transmembrane region" description="Helical" evidence="6">
    <location>
        <begin position="182"/>
        <end position="207"/>
    </location>
</feature>
<evidence type="ECO:0000256" key="6">
    <source>
        <dbReference type="SAM" id="Phobius"/>
    </source>
</evidence>
<evidence type="ECO:0000313" key="8">
    <source>
        <dbReference type="Proteomes" id="UP000008631"/>
    </source>
</evidence>
<feature type="transmembrane region" description="Helical" evidence="6">
    <location>
        <begin position="219"/>
        <end position="239"/>
    </location>
</feature>
<evidence type="ECO:0000313" key="7">
    <source>
        <dbReference type="EMBL" id="ADV62313.1"/>
    </source>
</evidence>
<reference evidence="7 8" key="2">
    <citation type="journal article" date="2011" name="Stand. Genomic Sci.">
        <title>Complete genome sequence of Isosphaera pallida type strain (IS1B).</title>
        <authorList>
            <consortium name="US DOE Joint Genome Institute (JGI-PGF)"/>
            <person name="Goker M."/>
            <person name="Cleland D."/>
            <person name="Saunders E."/>
            <person name="Lapidus A."/>
            <person name="Nolan M."/>
            <person name="Lucas S."/>
            <person name="Hammon N."/>
            <person name="Deshpande S."/>
            <person name="Cheng J.F."/>
            <person name="Tapia R."/>
            <person name="Han C."/>
            <person name="Goodwin L."/>
            <person name="Pitluck S."/>
            <person name="Liolios K."/>
            <person name="Pagani I."/>
            <person name="Ivanova N."/>
            <person name="Mavromatis K."/>
            <person name="Pati A."/>
            <person name="Chen A."/>
            <person name="Palaniappan K."/>
            <person name="Land M."/>
            <person name="Hauser L."/>
            <person name="Chang Y.J."/>
            <person name="Jeffries C.D."/>
            <person name="Detter J.C."/>
            <person name="Beck B."/>
            <person name="Woyke T."/>
            <person name="Bristow J."/>
            <person name="Eisen J.A."/>
            <person name="Markowitz V."/>
            <person name="Hugenholtz P."/>
            <person name="Kyrpides N.C."/>
            <person name="Klenk H.P."/>
        </authorList>
    </citation>
    <scope>NUCLEOTIDE SEQUENCE [LARGE SCALE GENOMIC DNA]</scope>
    <source>
        <strain evidence="8">ATCC 43644 / DSM 9630 / IS1B</strain>
    </source>
</reference>
<sequence length="339" mass="37142">MDVFAAVAPTAAIESIADFTVTHWLAVFGAIGSLIILEGLLSADNALVLAILVRHLPKHQRTKALRYGIIGAFGFRFIAVALAAYLVKYWFVVLIGGCYLLYLMGHHFLRRGHDEEGTETDIEVEEAQTYARKNQARGFWGTVVAVELADIAFSVDSILAALGVAAGLPRYIQNVELGPFQLWFWVVFLGGVLGIVTMRLVAGYFILLLERFSTLAEAAYLLVGWIGLKLVGVSLRMMFHPPRNPRTGVVSEPAAWTQSVPQILRDFPWEMNPAVFWSGMSSIVIGAFVLGIVRNRRLARLEAAKKVLQEIETEATPIPEPIGVAGAALPRSDTPDKLG</sequence>
<feature type="transmembrane region" description="Helical" evidence="6">
    <location>
        <begin position="274"/>
        <end position="293"/>
    </location>
</feature>
<evidence type="ECO:0000256" key="5">
    <source>
        <dbReference type="ARBA" id="ARBA00023136"/>
    </source>
</evidence>
<dbReference type="RefSeq" id="WP_013564601.1">
    <property type="nucleotide sequence ID" value="NC_014962.1"/>
</dbReference>
<dbReference type="InterPro" id="IPR005496">
    <property type="entry name" value="Integral_membrane_TerC"/>
</dbReference>
<dbReference type="eggNOG" id="COG0861">
    <property type="taxonomic scope" value="Bacteria"/>
</dbReference>
<dbReference type="PANTHER" id="PTHR30238">
    <property type="entry name" value="MEMBRANE BOUND PREDICTED REDOX MODULATOR"/>
    <property type="match status" value="1"/>
</dbReference>
<dbReference type="FunCoup" id="E8R0W7">
    <property type="interactions" value="204"/>
</dbReference>
<dbReference type="InterPro" id="IPR022493">
    <property type="entry name" value="CHP03716_TM_YkoY"/>
</dbReference>
<accession>E8R0W7</accession>
<feature type="transmembrane region" description="Helical" evidence="6">
    <location>
        <begin position="64"/>
        <end position="83"/>
    </location>
</feature>
<dbReference type="EMBL" id="CP002353">
    <property type="protein sequence ID" value="ADV62313.1"/>
    <property type="molecule type" value="Genomic_DNA"/>
</dbReference>
<keyword evidence="8" id="KW-1185">Reference proteome</keyword>
<name>E8R0W7_ISOPI</name>
<feature type="transmembrane region" description="Helical" evidence="6">
    <location>
        <begin position="139"/>
        <end position="162"/>
    </location>
</feature>